<dbReference type="GO" id="GO:0005886">
    <property type="term" value="C:plasma membrane"/>
    <property type="evidence" value="ECO:0007669"/>
    <property type="project" value="TreeGrafter"/>
</dbReference>
<protein>
    <recommendedName>
        <fullName evidence="8">Parasitic phase-specific protein PSP-1</fullName>
    </recommendedName>
</protein>
<evidence type="ECO:0000256" key="5">
    <source>
        <dbReference type="SAM" id="Phobius"/>
    </source>
</evidence>
<sequence>MLTENPPNTSVIIFGRDISRIPPSGYTRIFIPCDIFSLVLQGTGGGMASVASQNNKDPKSGDNIMIAGLSAQVFTMALFIVLAAEYGWRVHKRLRAQGSAGLDPTHAKLRGSASFKGFLAALTLATLCIFTRCVFRVAELAGGWRGVLMKNQRLFIGLEGVMVIVAALSLIVFHPGLCFKPGYEVDEKNRSADDIAD</sequence>
<evidence type="ECO:0000256" key="1">
    <source>
        <dbReference type="ARBA" id="ARBA00004141"/>
    </source>
</evidence>
<dbReference type="Pfam" id="PF04479">
    <property type="entry name" value="RTA1"/>
    <property type="match status" value="1"/>
</dbReference>
<keyword evidence="4 5" id="KW-0472">Membrane</keyword>
<evidence type="ECO:0000256" key="2">
    <source>
        <dbReference type="ARBA" id="ARBA00022692"/>
    </source>
</evidence>
<dbReference type="PANTHER" id="PTHR31465">
    <property type="entry name" value="PROTEIN RTA1-RELATED"/>
    <property type="match status" value="1"/>
</dbReference>
<evidence type="ECO:0000256" key="4">
    <source>
        <dbReference type="ARBA" id="ARBA00023136"/>
    </source>
</evidence>
<dbReference type="PANTHER" id="PTHR31465:SF7">
    <property type="entry name" value="SPHINGOID LONG-CHAIN BASE TRANSPORTER RSB1"/>
    <property type="match status" value="1"/>
</dbReference>
<feature type="transmembrane region" description="Helical" evidence="5">
    <location>
        <begin position="64"/>
        <end position="88"/>
    </location>
</feature>
<evidence type="ECO:0008006" key="8">
    <source>
        <dbReference type="Google" id="ProtNLM"/>
    </source>
</evidence>
<dbReference type="GO" id="GO:0000324">
    <property type="term" value="C:fungal-type vacuole"/>
    <property type="evidence" value="ECO:0007669"/>
    <property type="project" value="TreeGrafter"/>
</dbReference>
<feature type="transmembrane region" description="Helical" evidence="5">
    <location>
        <begin position="154"/>
        <end position="173"/>
    </location>
</feature>
<dbReference type="InterPro" id="IPR007568">
    <property type="entry name" value="RTA1"/>
</dbReference>
<comment type="subcellular location">
    <subcellularLocation>
        <location evidence="1">Membrane</location>
        <topology evidence="1">Multi-pass membrane protein</topology>
    </subcellularLocation>
</comment>
<gene>
    <name evidence="6" type="ORF">GP486_005561</name>
</gene>
<dbReference type="AlphaFoldDB" id="A0A9P8L912"/>
<keyword evidence="2 5" id="KW-0812">Transmembrane</keyword>
<name>A0A9P8L912_9PEZI</name>
<accession>A0A9P8L912</accession>
<dbReference type="EMBL" id="JAGHQM010001059">
    <property type="protein sequence ID" value="KAH0556593.1"/>
    <property type="molecule type" value="Genomic_DNA"/>
</dbReference>
<evidence type="ECO:0000313" key="6">
    <source>
        <dbReference type="EMBL" id="KAH0556593.1"/>
    </source>
</evidence>
<organism evidence="6 7">
    <name type="scientific">Trichoglossum hirsutum</name>
    <dbReference type="NCBI Taxonomy" id="265104"/>
    <lineage>
        <taxon>Eukaryota</taxon>
        <taxon>Fungi</taxon>
        <taxon>Dikarya</taxon>
        <taxon>Ascomycota</taxon>
        <taxon>Pezizomycotina</taxon>
        <taxon>Geoglossomycetes</taxon>
        <taxon>Geoglossales</taxon>
        <taxon>Geoglossaceae</taxon>
        <taxon>Trichoglossum</taxon>
    </lineage>
</organism>
<keyword evidence="7" id="KW-1185">Reference proteome</keyword>
<dbReference type="Proteomes" id="UP000750711">
    <property type="component" value="Unassembled WGS sequence"/>
</dbReference>
<evidence type="ECO:0000256" key="3">
    <source>
        <dbReference type="ARBA" id="ARBA00022989"/>
    </source>
</evidence>
<comment type="caution">
    <text evidence="6">The sequence shown here is derived from an EMBL/GenBank/DDBJ whole genome shotgun (WGS) entry which is preliminary data.</text>
</comment>
<proteinExistence type="predicted"/>
<keyword evidence="3 5" id="KW-1133">Transmembrane helix</keyword>
<evidence type="ECO:0000313" key="7">
    <source>
        <dbReference type="Proteomes" id="UP000750711"/>
    </source>
</evidence>
<reference evidence="6" key="1">
    <citation type="submission" date="2021-03" db="EMBL/GenBank/DDBJ databases">
        <title>Comparative genomics and phylogenomic investigation of the class Geoglossomycetes provide insights into ecological specialization and systematics.</title>
        <authorList>
            <person name="Melie T."/>
            <person name="Pirro S."/>
            <person name="Miller A.N."/>
            <person name="Quandt A."/>
        </authorList>
    </citation>
    <scope>NUCLEOTIDE SEQUENCE</scope>
    <source>
        <strain evidence="6">CAQ_001_2017</strain>
    </source>
</reference>